<evidence type="ECO:0000313" key="3">
    <source>
        <dbReference type="Proteomes" id="UP000256779"/>
    </source>
</evidence>
<reference evidence="2 3" key="1">
    <citation type="submission" date="2018-07" db="EMBL/GenBank/DDBJ databases">
        <title>Genomic Encyclopedia of Type Strains, Phase IV (KMG-IV): sequencing the most valuable type-strain genomes for metagenomic binning, comparative biology and taxonomic classification.</title>
        <authorList>
            <person name="Goeker M."/>
        </authorList>
    </citation>
    <scope>NUCLEOTIDE SEQUENCE [LARGE SCALE GENOMIC DNA]</scope>
    <source>
        <strain evidence="2 3">DSM 4134</strain>
    </source>
</reference>
<gene>
    <name evidence="2" type="ORF">C7460_1111</name>
</gene>
<sequence length="126" mass="14715">MTTQEIAEKLVNLCRAGKYEQVYLELYAPEIVSKEPEEGGWKTTHGMDELQAKGDQWRDMVEEVLESEISDPLAADDYFTCRMRMKVKLKGFDEPSEWDELCLYQVKDGKVVLEQFFYTPTTEMIE</sequence>
<evidence type="ECO:0000313" key="2">
    <source>
        <dbReference type="EMBL" id="RED97860.1"/>
    </source>
</evidence>
<dbReference type="InterPro" id="IPR032710">
    <property type="entry name" value="NTF2-like_dom_sf"/>
</dbReference>
<accession>A0A3D9L4I9</accession>
<dbReference type="RefSeq" id="WP_115868392.1">
    <property type="nucleotide sequence ID" value="NZ_QREG01000011.1"/>
</dbReference>
<keyword evidence="3" id="KW-1185">Reference proteome</keyword>
<organism evidence="2 3">
    <name type="scientific">Marinoscillum furvescens DSM 4134</name>
    <dbReference type="NCBI Taxonomy" id="1122208"/>
    <lineage>
        <taxon>Bacteria</taxon>
        <taxon>Pseudomonadati</taxon>
        <taxon>Bacteroidota</taxon>
        <taxon>Cytophagia</taxon>
        <taxon>Cytophagales</taxon>
        <taxon>Reichenbachiellaceae</taxon>
        <taxon>Marinoscillum</taxon>
    </lineage>
</organism>
<name>A0A3D9L4I9_MARFU</name>
<protein>
    <recommendedName>
        <fullName evidence="1">SnoaL-like domain-containing protein</fullName>
    </recommendedName>
</protein>
<dbReference type="InterPro" id="IPR046860">
    <property type="entry name" value="SnoaL_5"/>
</dbReference>
<comment type="caution">
    <text evidence="2">The sequence shown here is derived from an EMBL/GenBank/DDBJ whole genome shotgun (WGS) entry which is preliminary data.</text>
</comment>
<dbReference type="Proteomes" id="UP000256779">
    <property type="component" value="Unassembled WGS sequence"/>
</dbReference>
<proteinExistence type="predicted"/>
<dbReference type="Pfam" id="PF20409">
    <property type="entry name" value="SnoaL_5"/>
    <property type="match status" value="1"/>
</dbReference>
<dbReference type="SUPFAM" id="SSF54427">
    <property type="entry name" value="NTF2-like"/>
    <property type="match status" value="1"/>
</dbReference>
<evidence type="ECO:0000259" key="1">
    <source>
        <dbReference type="Pfam" id="PF20409"/>
    </source>
</evidence>
<dbReference type="OrthoDB" id="336094at2"/>
<feature type="domain" description="SnoaL-like" evidence="1">
    <location>
        <begin position="1"/>
        <end position="118"/>
    </location>
</feature>
<dbReference type="AlphaFoldDB" id="A0A3D9L4I9"/>
<dbReference type="Gene3D" id="3.10.450.50">
    <property type="match status" value="1"/>
</dbReference>
<dbReference type="EMBL" id="QREG01000011">
    <property type="protein sequence ID" value="RED97860.1"/>
    <property type="molecule type" value="Genomic_DNA"/>
</dbReference>